<evidence type="ECO:0000256" key="1">
    <source>
        <dbReference type="ARBA" id="ARBA00001946"/>
    </source>
</evidence>
<evidence type="ECO:0000256" key="9">
    <source>
        <dbReference type="ARBA" id="ARBA00022805"/>
    </source>
</evidence>
<evidence type="ECO:0000256" key="15">
    <source>
        <dbReference type="ARBA" id="ARBA00023766"/>
    </source>
</evidence>
<dbReference type="Pfam" id="PF04548">
    <property type="entry name" value="AIG1"/>
    <property type="match status" value="1"/>
</dbReference>
<keyword evidence="12" id="KW-1133">Transmembrane helix</keyword>
<evidence type="ECO:0000256" key="5">
    <source>
        <dbReference type="ARBA" id="ARBA00022692"/>
    </source>
</evidence>
<keyword evidence="5" id="KW-0812">Transmembrane</keyword>
<evidence type="ECO:0000256" key="3">
    <source>
        <dbReference type="ARBA" id="ARBA00022528"/>
    </source>
</evidence>
<evidence type="ECO:0000256" key="16">
    <source>
        <dbReference type="ARBA" id="ARBA00023775"/>
    </source>
</evidence>
<keyword evidence="2" id="KW-0813">Transport</keyword>
<dbReference type="AlphaFoldDB" id="A0AAV9AIM8"/>
<keyword evidence="13" id="KW-0342">GTP-binding</keyword>
<evidence type="ECO:0000313" key="19">
    <source>
        <dbReference type="EMBL" id="KAK1263842.1"/>
    </source>
</evidence>
<reference evidence="19" key="1">
    <citation type="journal article" date="2023" name="Nat. Commun.">
        <title>Diploid and tetraploid genomes of Acorus and the evolution of monocots.</title>
        <authorList>
            <person name="Ma L."/>
            <person name="Liu K.W."/>
            <person name="Li Z."/>
            <person name="Hsiao Y.Y."/>
            <person name="Qi Y."/>
            <person name="Fu T."/>
            <person name="Tang G.D."/>
            <person name="Zhang D."/>
            <person name="Sun W.H."/>
            <person name="Liu D.K."/>
            <person name="Li Y."/>
            <person name="Chen G.Z."/>
            <person name="Liu X.D."/>
            <person name="Liao X.Y."/>
            <person name="Jiang Y.T."/>
            <person name="Yu X."/>
            <person name="Hao Y."/>
            <person name="Huang J."/>
            <person name="Zhao X.W."/>
            <person name="Ke S."/>
            <person name="Chen Y.Y."/>
            <person name="Wu W.L."/>
            <person name="Hsu J.L."/>
            <person name="Lin Y.F."/>
            <person name="Huang M.D."/>
            <person name="Li C.Y."/>
            <person name="Huang L."/>
            <person name="Wang Z.W."/>
            <person name="Zhao X."/>
            <person name="Zhong W.Y."/>
            <person name="Peng D.H."/>
            <person name="Ahmad S."/>
            <person name="Lan S."/>
            <person name="Zhang J.S."/>
            <person name="Tsai W.C."/>
            <person name="Van de Peer Y."/>
            <person name="Liu Z.J."/>
        </authorList>
    </citation>
    <scope>NUCLEOTIDE SEQUENCE</scope>
    <source>
        <strain evidence="19">SCP</strain>
    </source>
</reference>
<dbReference type="PANTHER" id="PTHR10903">
    <property type="entry name" value="GTPASE, IMAP FAMILY MEMBER-RELATED"/>
    <property type="match status" value="1"/>
</dbReference>
<dbReference type="SUPFAM" id="SSF52540">
    <property type="entry name" value="P-loop containing nucleoside triphosphate hydrolases"/>
    <property type="match status" value="1"/>
</dbReference>
<evidence type="ECO:0000313" key="20">
    <source>
        <dbReference type="Proteomes" id="UP001179952"/>
    </source>
</evidence>
<dbReference type="GO" id="GO:0009707">
    <property type="term" value="C:chloroplast outer membrane"/>
    <property type="evidence" value="ECO:0007669"/>
    <property type="project" value="UniProtKB-SubCell"/>
</dbReference>
<evidence type="ECO:0000256" key="10">
    <source>
        <dbReference type="ARBA" id="ARBA00022842"/>
    </source>
</evidence>
<keyword evidence="4" id="KW-0934">Plastid</keyword>
<dbReference type="GO" id="GO:0005525">
    <property type="term" value="F:GTP binding"/>
    <property type="evidence" value="ECO:0007669"/>
    <property type="project" value="UniProtKB-KW"/>
</dbReference>
<dbReference type="EMBL" id="JAUJYN010000009">
    <property type="protein sequence ID" value="KAK1263842.1"/>
    <property type="molecule type" value="Genomic_DNA"/>
</dbReference>
<comment type="subcellular location">
    <subcellularLocation>
        <location evidence="15">Plastid</location>
        <location evidence="15">Chloroplast outer membrane</location>
        <topology evidence="15">Single-pass membrane protein</topology>
    </subcellularLocation>
</comment>
<accession>A0AAV9AIM8</accession>
<dbReference type="NCBIfam" id="TIGR00993">
    <property type="entry name" value="3a0901s04IAP86"/>
    <property type="match status" value="1"/>
</dbReference>
<keyword evidence="8" id="KW-0378">Hydrolase</keyword>
<dbReference type="Gene3D" id="3.40.50.300">
    <property type="entry name" value="P-loop containing nucleotide triphosphate hydrolases"/>
    <property type="match status" value="1"/>
</dbReference>
<proteinExistence type="inferred from homology"/>
<dbReference type="PROSITE" id="PS51720">
    <property type="entry name" value="G_AIG1"/>
    <property type="match status" value="1"/>
</dbReference>
<dbReference type="InterPro" id="IPR027417">
    <property type="entry name" value="P-loop_NTPase"/>
</dbReference>
<keyword evidence="3" id="KW-0150">Chloroplast</keyword>
<evidence type="ECO:0000256" key="2">
    <source>
        <dbReference type="ARBA" id="ARBA00022448"/>
    </source>
</evidence>
<dbReference type="Proteomes" id="UP001179952">
    <property type="component" value="Unassembled WGS sequence"/>
</dbReference>
<dbReference type="GO" id="GO:0045036">
    <property type="term" value="P:protein targeting to chloroplast"/>
    <property type="evidence" value="ECO:0007669"/>
    <property type="project" value="InterPro"/>
</dbReference>
<evidence type="ECO:0000256" key="11">
    <source>
        <dbReference type="ARBA" id="ARBA00022927"/>
    </source>
</evidence>
<feature type="compositionally biased region" description="Polar residues" evidence="17">
    <location>
        <begin position="52"/>
        <end position="69"/>
    </location>
</feature>
<dbReference type="GO" id="GO:0015031">
    <property type="term" value="P:protein transport"/>
    <property type="evidence" value="ECO:0007669"/>
    <property type="project" value="UniProtKB-KW"/>
</dbReference>
<protein>
    <recommendedName>
        <fullName evidence="18">AIG1-type G domain-containing protein</fullName>
    </recommendedName>
</protein>
<keyword evidence="11" id="KW-0653">Protein transport</keyword>
<evidence type="ECO:0000256" key="13">
    <source>
        <dbReference type="ARBA" id="ARBA00023134"/>
    </source>
</evidence>
<gene>
    <name evidence="19" type="ORF">QJS04_geneDACA013495</name>
</gene>
<keyword evidence="10" id="KW-0460">Magnesium</keyword>
<comment type="cofactor">
    <cofactor evidence="1">
        <name>Mg(2+)</name>
        <dbReference type="ChEBI" id="CHEBI:18420"/>
    </cofactor>
</comment>
<organism evidence="19 20">
    <name type="scientific">Acorus gramineus</name>
    <name type="common">Dwarf sweet flag</name>
    <dbReference type="NCBI Taxonomy" id="55184"/>
    <lineage>
        <taxon>Eukaryota</taxon>
        <taxon>Viridiplantae</taxon>
        <taxon>Streptophyta</taxon>
        <taxon>Embryophyta</taxon>
        <taxon>Tracheophyta</taxon>
        <taxon>Spermatophyta</taxon>
        <taxon>Magnoliopsida</taxon>
        <taxon>Liliopsida</taxon>
        <taxon>Acoraceae</taxon>
        <taxon>Acorus</taxon>
    </lineage>
</organism>
<evidence type="ECO:0000256" key="14">
    <source>
        <dbReference type="ARBA" id="ARBA00023136"/>
    </source>
</evidence>
<evidence type="ECO:0000256" key="7">
    <source>
        <dbReference type="ARBA" id="ARBA00022741"/>
    </source>
</evidence>
<reference evidence="19" key="2">
    <citation type="submission" date="2023-06" db="EMBL/GenBank/DDBJ databases">
        <authorList>
            <person name="Ma L."/>
            <person name="Liu K.-W."/>
            <person name="Li Z."/>
            <person name="Hsiao Y.-Y."/>
            <person name="Qi Y."/>
            <person name="Fu T."/>
            <person name="Tang G."/>
            <person name="Zhang D."/>
            <person name="Sun W.-H."/>
            <person name="Liu D.-K."/>
            <person name="Li Y."/>
            <person name="Chen G.-Z."/>
            <person name="Liu X.-D."/>
            <person name="Liao X.-Y."/>
            <person name="Jiang Y.-T."/>
            <person name="Yu X."/>
            <person name="Hao Y."/>
            <person name="Huang J."/>
            <person name="Zhao X.-W."/>
            <person name="Ke S."/>
            <person name="Chen Y.-Y."/>
            <person name="Wu W.-L."/>
            <person name="Hsu J.-L."/>
            <person name="Lin Y.-F."/>
            <person name="Huang M.-D."/>
            <person name="Li C.-Y."/>
            <person name="Huang L."/>
            <person name="Wang Z.-W."/>
            <person name="Zhao X."/>
            <person name="Zhong W.-Y."/>
            <person name="Peng D.-H."/>
            <person name="Ahmad S."/>
            <person name="Lan S."/>
            <person name="Zhang J.-S."/>
            <person name="Tsai W.-C."/>
            <person name="Van De Peer Y."/>
            <person name="Liu Z.-J."/>
        </authorList>
    </citation>
    <scope>NUCLEOTIDE SEQUENCE</scope>
    <source>
        <strain evidence="19">SCP</strain>
        <tissue evidence="19">Leaves</tissue>
    </source>
</reference>
<dbReference type="PANTHER" id="PTHR10903:SF68">
    <property type="entry name" value="TRANSLOCASE OF CHLOROPLAST 90, CHLOROPLASTIC"/>
    <property type="match status" value="1"/>
</dbReference>
<dbReference type="GO" id="GO:0003924">
    <property type="term" value="F:GTPase activity"/>
    <property type="evidence" value="ECO:0007669"/>
    <property type="project" value="InterPro"/>
</dbReference>
<dbReference type="InterPro" id="IPR024283">
    <property type="entry name" value="TOC159_MAD"/>
</dbReference>
<feature type="domain" description="AIG1-type G" evidence="18">
    <location>
        <begin position="162"/>
        <end position="391"/>
    </location>
</feature>
<keyword evidence="6" id="KW-0479">Metal-binding</keyword>
<dbReference type="InterPro" id="IPR005690">
    <property type="entry name" value="Toc86_159"/>
</dbReference>
<name>A0AAV9AIM8_ACOGR</name>
<feature type="region of interest" description="Disordered" evidence="17">
    <location>
        <begin position="36"/>
        <end position="79"/>
    </location>
</feature>
<dbReference type="FunFam" id="3.40.50.300:FF:000413">
    <property type="entry name" value="Translocase of chloroplast 120, chloroplastic"/>
    <property type="match status" value="1"/>
</dbReference>
<comment type="caution">
    <text evidence="19">The sequence shown here is derived from an EMBL/GenBank/DDBJ whole genome shotgun (WGS) entry which is preliminary data.</text>
</comment>
<evidence type="ECO:0000256" key="12">
    <source>
        <dbReference type="ARBA" id="ARBA00022989"/>
    </source>
</evidence>
<evidence type="ECO:0000256" key="8">
    <source>
        <dbReference type="ARBA" id="ARBA00022801"/>
    </source>
</evidence>
<keyword evidence="20" id="KW-1185">Reference proteome</keyword>
<feature type="region of interest" description="Disordered" evidence="17">
    <location>
        <begin position="480"/>
        <end position="500"/>
    </location>
</feature>
<keyword evidence="7" id="KW-0547">Nucleotide-binding</keyword>
<keyword evidence="9" id="KW-1002">Plastid outer membrane</keyword>
<evidence type="ECO:0000259" key="18">
    <source>
        <dbReference type="PROSITE" id="PS51720"/>
    </source>
</evidence>
<sequence length="780" mass="87389">MKTVKEWFSCQLLTKSLNLVRPFSFMNQESSDQELESYDSAGVASISPPVSVDTSTNSSLMNRENGSSRPPQPVPVEDSQLFDDKSLDPLIKVEALQIKFLRLIQQIRQSPENIVVAHALDRLQLASQIWAGELDKRPARFTLDKARVIAVAKEAVGQREMDFSIKILVLGRTGVGKSATINSIFNQTVVLTDAFQPATERIQEVVGTVSGIKITFIDTPGLSPAYSNQRRNRKIMLSVKRYIRKSPPDIVLYFERLDVLNMGYSDFSLLKLVNDVFGSAIWFNTIIVMTHSSSALPEGPDGYPVRYETFVNQSTNLVQHYILQVASDTDLDIPVLLVDNHPLCKTNFEGEKVLPNGQVWKSQFLLLCIVTKVLGDANILFKFQDTFQAKQHRTRSPSLPHLLSSLLKPRSFPAAVASDEELQELTDIDGEDDYNRLPPIMILTKRQFERLTKDQKKAYLDELDYRETLYMKKQWKEELRRHRDSSLSNGNDGNEDDASSDMVLYDLPIPESFHSDCPEHRYRCLMTNDPSPVRPVLDSQGWDHDVGYDGISVEASTDMKRNLSASISGQMRKDKQDFSIQTECLAAYKDSDWPSVLAGVDVQTAGRDLICTLHGGAKLRNLKNNNTGCGLLLTSFGNTCFVGAKIEDSVLIGKRLKLLMNAGHVTGKDQSAYGGSVETTLRGRDYPVRDDKISLAMSLLSFKNEMVIGGNVQSHFRVGRGTKMSLNANLNNRSLGQVSIKCSTSEHSELALIAAVTLVRAIFRRWKFDDPDITYEPEDL</sequence>
<comment type="similarity">
    <text evidence="16">Belongs to the TRAFAC class TrmE-Era-EngA-EngB-Septin-like GTPase superfamily. AIG1/Toc34/Toc159-like paraseptin GTPase family. TOC159 subfamily.</text>
</comment>
<evidence type="ECO:0000256" key="6">
    <source>
        <dbReference type="ARBA" id="ARBA00022723"/>
    </source>
</evidence>
<dbReference type="InterPro" id="IPR006703">
    <property type="entry name" value="G_AIG1"/>
</dbReference>
<dbReference type="Pfam" id="PF11886">
    <property type="entry name" value="TOC159_MAD"/>
    <property type="match status" value="1"/>
</dbReference>
<keyword evidence="14" id="KW-0472">Membrane</keyword>
<evidence type="ECO:0000256" key="4">
    <source>
        <dbReference type="ARBA" id="ARBA00022640"/>
    </source>
</evidence>
<dbReference type="GO" id="GO:0046872">
    <property type="term" value="F:metal ion binding"/>
    <property type="evidence" value="ECO:0007669"/>
    <property type="project" value="UniProtKB-KW"/>
</dbReference>
<dbReference type="InterPro" id="IPR045058">
    <property type="entry name" value="GIMA/IAN/Toc"/>
</dbReference>
<evidence type="ECO:0000256" key="17">
    <source>
        <dbReference type="SAM" id="MobiDB-lite"/>
    </source>
</evidence>